<accession>A0A4R7V4E2</accession>
<comment type="caution">
    <text evidence="2">The sequence shown here is derived from an EMBL/GenBank/DDBJ whole genome shotgun (WGS) entry which is preliminary data.</text>
</comment>
<proteinExistence type="predicted"/>
<sequence length="195" mass="21497">MGKIVISENISLDGVIQDPTGEDGHERGGWFTRMGRTDREEWAKVELNEALGAEALLMGRRSYMWFVARGWPARTGAWADRLRSLPKYVVSSSDLDNPEWTNSTALTSEAVKEVATLKEQVDGEIIVYGSGQLAHTLMDHGLVDELRLMTCPVLVGAGERLFGPTRAVMPMRLVDTHTVGDGLALLTHQYARDAS</sequence>
<dbReference type="SUPFAM" id="SSF53597">
    <property type="entry name" value="Dihydrofolate reductase-like"/>
    <property type="match status" value="1"/>
</dbReference>
<feature type="domain" description="Bacterial bifunctional deaminase-reductase C-terminal" evidence="1">
    <location>
        <begin position="3"/>
        <end position="184"/>
    </location>
</feature>
<dbReference type="AlphaFoldDB" id="A0A4R7V4E2"/>
<evidence type="ECO:0000313" key="2">
    <source>
        <dbReference type="EMBL" id="TDV44219.1"/>
    </source>
</evidence>
<dbReference type="Gene3D" id="3.40.430.10">
    <property type="entry name" value="Dihydrofolate Reductase, subunit A"/>
    <property type="match status" value="1"/>
</dbReference>
<keyword evidence="3" id="KW-1185">Reference proteome</keyword>
<organism evidence="2 3">
    <name type="scientific">Actinophytocola oryzae</name>
    <dbReference type="NCBI Taxonomy" id="502181"/>
    <lineage>
        <taxon>Bacteria</taxon>
        <taxon>Bacillati</taxon>
        <taxon>Actinomycetota</taxon>
        <taxon>Actinomycetes</taxon>
        <taxon>Pseudonocardiales</taxon>
        <taxon>Pseudonocardiaceae</taxon>
    </lineage>
</organism>
<dbReference type="PANTHER" id="PTHR38011">
    <property type="entry name" value="DIHYDROFOLATE REDUCTASE FAMILY PROTEIN (AFU_ORTHOLOGUE AFUA_8G06820)"/>
    <property type="match status" value="1"/>
</dbReference>
<reference evidence="2 3" key="1">
    <citation type="submission" date="2019-03" db="EMBL/GenBank/DDBJ databases">
        <title>Genomic Encyclopedia of Archaeal and Bacterial Type Strains, Phase II (KMG-II): from individual species to whole genera.</title>
        <authorList>
            <person name="Goeker M."/>
        </authorList>
    </citation>
    <scope>NUCLEOTIDE SEQUENCE [LARGE SCALE GENOMIC DNA]</scope>
    <source>
        <strain evidence="2 3">DSM 45499</strain>
    </source>
</reference>
<gene>
    <name evidence="2" type="ORF">CLV71_114128</name>
</gene>
<evidence type="ECO:0000259" key="1">
    <source>
        <dbReference type="Pfam" id="PF01872"/>
    </source>
</evidence>
<dbReference type="Proteomes" id="UP000294927">
    <property type="component" value="Unassembled WGS sequence"/>
</dbReference>
<protein>
    <submittedName>
        <fullName evidence="2">Dihydrofolate reductase</fullName>
    </submittedName>
</protein>
<dbReference type="EMBL" id="SOCP01000014">
    <property type="protein sequence ID" value="TDV44219.1"/>
    <property type="molecule type" value="Genomic_DNA"/>
</dbReference>
<dbReference type="PANTHER" id="PTHR38011:SF11">
    <property type="entry name" value="2,5-DIAMINO-6-RIBOSYLAMINO-4(3H)-PYRIMIDINONE 5'-PHOSPHATE REDUCTASE"/>
    <property type="match status" value="1"/>
</dbReference>
<dbReference type="GO" id="GO:0008703">
    <property type="term" value="F:5-amino-6-(5-phosphoribosylamino)uracil reductase activity"/>
    <property type="evidence" value="ECO:0007669"/>
    <property type="project" value="InterPro"/>
</dbReference>
<dbReference type="InterPro" id="IPR024072">
    <property type="entry name" value="DHFR-like_dom_sf"/>
</dbReference>
<dbReference type="InterPro" id="IPR050765">
    <property type="entry name" value="Riboflavin_Biosynth_HTPR"/>
</dbReference>
<name>A0A4R7V4E2_9PSEU</name>
<dbReference type="GO" id="GO:0009231">
    <property type="term" value="P:riboflavin biosynthetic process"/>
    <property type="evidence" value="ECO:0007669"/>
    <property type="project" value="InterPro"/>
</dbReference>
<dbReference type="InterPro" id="IPR002734">
    <property type="entry name" value="RibDG_C"/>
</dbReference>
<dbReference type="RefSeq" id="WP_133906665.1">
    <property type="nucleotide sequence ID" value="NZ_SOCP01000014.1"/>
</dbReference>
<dbReference type="OrthoDB" id="7342392at2"/>
<dbReference type="Pfam" id="PF01872">
    <property type="entry name" value="RibD_C"/>
    <property type="match status" value="1"/>
</dbReference>
<evidence type="ECO:0000313" key="3">
    <source>
        <dbReference type="Proteomes" id="UP000294927"/>
    </source>
</evidence>